<reference evidence="2 4" key="2">
    <citation type="submission" date="2015-03" db="EMBL/GenBank/DDBJ databases">
        <authorList>
            <person name="Murphy D."/>
        </authorList>
    </citation>
    <scope>NUCLEOTIDE SEQUENCE [LARGE SCALE GENOMIC DNA]</scope>
    <source>
        <strain evidence="2 4">Y233</strain>
    </source>
</reference>
<evidence type="ECO:0000313" key="1">
    <source>
        <dbReference type="EMBL" id="AHK18402.1"/>
    </source>
</evidence>
<organism evidence="2 4">
    <name type="scientific">Yersinia similis</name>
    <dbReference type="NCBI Taxonomy" id="367190"/>
    <lineage>
        <taxon>Bacteria</taxon>
        <taxon>Pseudomonadati</taxon>
        <taxon>Pseudomonadota</taxon>
        <taxon>Gammaproteobacteria</taxon>
        <taxon>Enterobacterales</taxon>
        <taxon>Yersiniaceae</taxon>
        <taxon>Yersinia</taxon>
    </lineage>
</organism>
<accession>A0A0T9R329</accession>
<dbReference type="EMBL" id="CP007230">
    <property type="protein sequence ID" value="AHK18402.1"/>
    <property type="molecule type" value="Genomic_DNA"/>
</dbReference>
<dbReference type="KEGG" id="ysi:BF17_02765"/>
<dbReference type="RefSeq" id="WP_012105812.1">
    <property type="nucleotide sequence ID" value="NZ_CABIHV010000133.1"/>
</dbReference>
<sequence length="145" mass="15984">MGYAIAVMTMVFVLIVGHVQLRESTGYQSRVVNRTTDRLAADMLRLASVVNDWRYHRTLDEGGLNTRQFGLVPLPDSRISAAIRRGRLWVWIPEQQQLVDSLNRQSASSALVGTVAGGRLRMVDGTDMNLSLPAGVAEGSIVYLN</sequence>
<protein>
    <submittedName>
        <fullName evidence="2">PilM protein</fullName>
    </submittedName>
    <submittedName>
        <fullName evidence="1">Pilus assembly protein PilP</fullName>
    </submittedName>
</protein>
<gene>
    <name evidence="1" type="ORF">BF17_02765</name>
    <name evidence="2" type="ORF">ERS008667_03318</name>
</gene>
<dbReference type="EMBL" id="CQBK01000028">
    <property type="protein sequence ID" value="CNI41355.1"/>
    <property type="molecule type" value="Genomic_DNA"/>
</dbReference>
<dbReference type="AlphaFoldDB" id="A0A0T9R329"/>
<evidence type="ECO:0000313" key="2">
    <source>
        <dbReference type="EMBL" id="CNI41355.1"/>
    </source>
</evidence>
<reference evidence="1 3" key="1">
    <citation type="journal article" date="2014" name="Genome Announc.">
        <title>Genome Sequence of Yersinia similis Y228T, a Member of the Yersinia pseudotuberculosis Complex.</title>
        <authorList>
            <person name="Sprague L.D."/>
            <person name="Neubauer H."/>
        </authorList>
    </citation>
    <scope>NUCLEOTIDE SEQUENCE [LARGE SCALE GENOMIC DNA]</scope>
    <source>
        <strain evidence="1 3">228</strain>
    </source>
</reference>
<dbReference type="Proteomes" id="UP000019439">
    <property type="component" value="Chromosome"/>
</dbReference>
<dbReference type="Gene3D" id="3.30.450.360">
    <property type="match status" value="1"/>
</dbReference>
<dbReference type="PATRIC" id="fig|367190.3.peg.490"/>
<keyword evidence="3" id="KW-1185">Reference proteome</keyword>
<name>A0A0T9R329_9GAMM</name>
<evidence type="ECO:0000313" key="3">
    <source>
        <dbReference type="Proteomes" id="UP000019439"/>
    </source>
</evidence>
<dbReference type="GeneID" id="96662599"/>
<proteinExistence type="predicted"/>
<dbReference type="Pfam" id="PF07419">
    <property type="entry name" value="PilM"/>
    <property type="match status" value="1"/>
</dbReference>
<dbReference type="Proteomes" id="UP000038204">
    <property type="component" value="Unassembled WGS sequence"/>
</dbReference>
<dbReference type="InterPro" id="IPR009987">
    <property type="entry name" value="IM_PilM"/>
</dbReference>
<evidence type="ECO:0000313" key="4">
    <source>
        <dbReference type="Proteomes" id="UP000038204"/>
    </source>
</evidence>